<dbReference type="Proteomes" id="UP000594592">
    <property type="component" value="Chromosome"/>
</dbReference>
<organism evidence="1 2">
    <name type="scientific">Klebsiella pneumoniae subsp. pneumoniae</name>
    <dbReference type="NCBI Taxonomy" id="72407"/>
    <lineage>
        <taxon>Bacteria</taxon>
        <taxon>Pseudomonadati</taxon>
        <taxon>Pseudomonadota</taxon>
        <taxon>Gammaproteobacteria</taxon>
        <taxon>Enterobacterales</taxon>
        <taxon>Enterobacteriaceae</taxon>
        <taxon>Klebsiella/Raoultella group</taxon>
        <taxon>Klebsiella</taxon>
        <taxon>Klebsiella pneumoniae complex</taxon>
    </lineage>
</organism>
<dbReference type="AlphaFoldDB" id="A0A7S9HFB2"/>
<evidence type="ECO:0000313" key="1">
    <source>
        <dbReference type="EMBL" id="QPG07792.1"/>
    </source>
</evidence>
<sequence length="61" mass="6593">MAATPYPAYKWHWTHHYTGSVGPRKRSAAGHGYSRAACLPNGGYAIPGIQTALEPTIELDP</sequence>
<name>A0A7S9HFB2_KLEPN</name>
<protein>
    <submittedName>
        <fullName evidence="1">Uncharacterized protein</fullName>
    </submittedName>
</protein>
<accession>A0A7S9HFB2</accession>
<gene>
    <name evidence="1" type="ORF">IUJ34_10740</name>
</gene>
<reference evidence="1 2" key="1">
    <citation type="submission" date="2020-11" db="EMBL/GenBank/DDBJ databases">
        <title>Whole Genome sequence of MDR strain of Klebsiella pneumoniae K219 isolated from sputum.</title>
        <authorList>
            <person name="Aditi B.P."/>
            <person name="Mahalakshmi K."/>
            <person name="Naveen Kumar V."/>
        </authorList>
    </citation>
    <scope>NUCLEOTIDE SEQUENCE [LARGE SCALE GENOMIC DNA]</scope>
    <source>
        <strain evidence="1 2">K219</strain>
    </source>
</reference>
<dbReference type="EMBL" id="CP064820">
    <property type="protein sequence ID" value="QPG07792.1"/>
    <property type="molecule type" value="Genomic_DNA"/>
</dbReference>
<proteinExistence type="predicted"/>
<evidence type="ECO:0000313" key="2">
    <source>
        <dbReference type="Proteomes" id="UP000594592"/>
    </source>
</evidence>